<proteinExistence type="predicted"/>
<feature type="region of interest" description="Disordered" evidence="1">
    <location>
        <begin position="110"/>
        <end position="142"/>
    </location>
</feature>
<gene>
    <name evidence="3" type="ORF">PGLA2088_LOCUS50638</name>
</gene>
<reference evidence="3" key="1">
    <citation type="submission" date="2021-02" db="EMBL/GenBank/DDBJ databases">
        <authorList>
            <person name="Dougan E. K."/>
            <person name="Rhodes N."/>
            <person name="Thang M."/>
            <person name="Chan C."/>
        </authorList>
    </citation>
    <scope>NUCLEOTIDE SEQUENCE</scope>
</reference>
<name>A0A813M2D0_POLGL</name>
<feature type="signal peptide" evidence="2">
    <location>
        <begin position="1"/>
        <end position="21"/>
    </location>
</feature>
<dbReference type="InterPro" id="IPR011990">
    <property type="entry name" value="TPR-like_helical_dom_sf"/>
</dbReference>
<evidence type="ECO:0000313" key="4">
    <source>
        <dbReference type="Proteomes" id="UP000626109"/>
    </source>
</evidence>
<keyword evidence="2" id="KW-0732">Signal</keyword>
<evidence type="ECO:0000256" key="1">
    <source>
        <dbReference type="SAM" id="MobiDB-lite"/>
    </source>
</evidence>
<protein>
    <submittedName>
        <fullName evidence="3">Uncharacterized protein</fullName>
    </submittedName>
</protein>
<comment type="caution">
    <text evidence="3">The sequence shown here is derived from an EMBL/GenBank/DDBJ whole genome shotgun (WGS) entry which is preliminary data.</text>
</comment>
<dbReference type="EMBL" id="CAJNNW010037430">
    <property type="protein sequence ID" value="CAE8741738.1"/>
    <property type="molecule type" value="Genomic_DNA"/>
</dbReference>
<evidence type="ECO:0000313" key="3">
    <source>
        <dbReference type="EMBL" id="CAE8741738.1"/>
    </source>
</evidence>
<dbReference type="Proteomes" id="UP000626109">
    <property type="component" value="Unassembled WGS sequence"/>
</dbReference>
<dbReference type="Gene3D" id="1.25.40.10">
    <property type="entry name" value="Tetratricopeptide repeat domain"/>
    <property type="match status" value="1"/>
</dbReference>
<dbReference type="AlphaFoldDB" id="A0A813M2D0"/>
<evidence type="ECO:0000256" key="2">
    <source>
        <dbReference type="SAM" id="SignalP"/>
    </source>
</evidence>
<sequence length="142" mass="15021">MGAVSSSALLALPADFASALADVIAEAASGDAILPRLLREEQAALLQAAAALAGAEGRSLRGKELGPGTIPEYDDKVRRCRQALGSRERLLGPEHPRTLTAVNNLVPVLSQRPPKDWRSKRGRAAVQTCTDRSRGSSRQPSS</sequence>
<accession>A0A813M2D0</accession>
<feature type="chain" id="PRO_5032418493" evidence="2">
    <location>
        <begin position="22"/>
        <end position="142"/>
    </location>
</feature>
<organism evidence="3 4">
    <name type="scientific">Polarella glacialis</name>
    <name type="common">Dinoflagellate</name>
    <dbReference type="NCBI Taxonomy" id="89957"/>
    <lineage>
        <taxon>Eukaryota</taxon>
        <taxon>Sar</taxon>
        <taxon>Alveolata</taxon>
        <taxon>Dinophyceae</taxon>
        <taxon>Suessiales</taxon>
        <taxon>Suessiaceae</taxon>
        <taxon>Polarella</taxon>
    </lineage>
</organism>